<keyword evidence="2" id="KW-1185">Reference proteome</keyword>
<dbReference type="InterPro" id="IPR015943">
    <property type="entry name" value="WD40/YVTN_repeat-like_dom_sf"/>
</dbReference>
<name>A0ABY5PEW9_9ACTN</name>
<dbReference type="RefSeq" id="WP_353863685.1">
    <property type="nucleotide sequence ID" value="NZ_CP088295.1"/>
</dbReference>
<reference evidence="2" key="1">
    <citation type="submission" date="2021-11" db="EMBL/GenBank/DDBJ databases">
        <title>Cultivation dependent microbiological survey of springs from the worlds oldest radium mine currently devoted to the extraction of radon-saturated water.</title>
        <authorList>
            <person name="Kapinusova G."/>
            <person name="Smrhova T."/>
            <person name="Strejcek M."/>
            <person name="Suman J."/>
            <person name="Jani K."/>
            <person name="Pajer P."/>
            <person name="Uhlik O."/>
        </authorList>
    </citation>
    <scope>NUCLEOTIDE SEQUENCE [LARGE SCALE GENOMIC DNA]</scope>
    <source>
        <strain evidence="2">J379</strain>
    </source>
</reference>
<dbReference type="PANTHER" id="PTHR47197">
    <property type="entry name" value="PROTEIN NIRF"/>
    <property type="match status" value="1"/>
</dbReference>
<accession>A0ABY5PEW9</accession>
<sequence length="160" mass="17290">MFADGFTRMYAQLSYQRGFIEYDLDEGKVLRKLDLPASESGATYRFDKYPQNSAHHGMGISADESKICAAGTIDDYVAVVERSSLAVQAITPVGDQPYWAQTGPTGNHCFVTNSKDGTVSVIDYGTGAEVARVPVGRYPQRERGAQIPQSVIDSLSASTG</sequence>
<dbReference type="InterPro" id="IPR011964">
    <property type="entry name" value="YVTN_b-propeller_repeat"/>
</dbReference>
<dbReference type="NCBIfam" id="TIGR02276">
    <property type="entry name" value="beta_rpt_yvtn"/>
    <property type="match status" value="1"/>
</dbReference>
<dbReference type="SUPFAM" id="SSF50974">
    <property type="entry name" value="Nitrous oxide reductase, N-terminal domain"/>
    <property type="match status" value="1"/>
</dbReference>
<evidence type="ECO:0000313" key="1">
    <source>
        <dbReference type="EMBL" id="UUY03173.1"/>
    </source>
</evidence>
<dbReference type="PANTHER" id="PTHR47197:SF3">
    <property type="entry name" value="DIHYDRO-HEME D1 DEHYDROGENASE"/>
    <property type="match status" value="1"/>
</dbReference>
<protein>
    <submittedName>
        <fullName evidence="1">Uncharacterized protein</fullName>
    </submittedName>
</protein>
<dbReference type="InterPro" id="IPR011045">
    <property type="entry name" value="N2O_reductase_N"/>
</dbReference>
<dbReference type="InterPro" id="IPR051200">
    <property type="entry name" value="Host-pathogen_enzymatic-act"/>
</dbReference>
<gene>
    <name evidence="1" type="ORF">LRS13_21260</name>
</gene>
<organism evidence="1 2">
    <name type="scientific">Svornostia abyssi</name>
    <dbReference type="NCBI Taxonomy" id="2898438"/>
    <lineage>
        <taxon>Bacteria</taxon>
        <taxon>Bacillati</taxon>
        <taxon>Actinomycetota</taxon>
        <taxon>Thermoleophilia</taxon>
        <taxon>Solirubrobacterales</taxon>
        <taxon>Baekduiaceae</taxon>
        <taxon>Svornostia</taxon>
    </lineage>
</organism>
<dbReference type="Gene3D" id="2.130.10.10">
    <property type="entry name" value="YVTN repeat-like/Quinoprotein amine dehydrogenase"/>
    <property type="match status" value="1"/>
</dbReference>
<proteinExistence type="predicted"/>
<dbReference type="Proteomes" id="UP001058860">
    <property type="component" value="Chromosome"/>
</dbReference>
<evidence type="ECO:0000313" key="2">
    <source>
        <dbReference type="Proteomes" id="UP001058860"/>
    </source>
</evidence>
<dbReference type="EMBL" id="CP088295">
    <property type="protein sequence ID" value="UUY03173.1"/>
    <property type="molecule type" value="Genomic_DNA"/>
</dbReference>